<feature type="domain" description="HMA" evidence="14">
    <location>
        <begin position="376"/>
        <end position="442"/>
    </location>
</feature>
<dbReference type="SFLD" id="SFLDF00027">
    <property type="entry name" value="p-type_atpase"/>
    <property type="match status" value="1"/>
</dbReference>
<dbReference type="PROSITE" id="PS00154">
    <property type="entry name" value="ATPASE_E1_E2"/>
    <property type="match status" value="1"/>
</dbReference>
<dbReference type="AlphaFoldDB" id="A0A8J4UYN6"/>
<keyword evidence="10 12" id="KW-1133">Transmembrane helix</keyword>
<evidence type="ECO:0000256" key="12">
    <source>
        <dbReference type="RuleBase" id="RU362081"/>
    </source>
</evidence>
<evidence type="ECO:0000256" key="11">
    <source>
        <dbReference type="ARBA" id="ARBA00023136"/>
    </source>
</evidence>
<dbReference type="InterPro" id="IPR036163">
    <property type="entry name" value="HMA_dom_sf"/>
</dbReference>
<dbReference type="InterPro" id="IPR023214">
    <property type="entry name" value="HAD_sf"/>
</dbReference>
<dbReference type="SUPFAM" id="SSF56784">
    <property type="entry name" value="HAD-like"/>
    <property type="match status" value="1"/>
</dbReference>
<keyword evidence="16" id="KW-1185">Reference proteome</keyword>
<evidence type="ECO:0000313" key="16">
    <source>
        <dbReference type="Proteomes" id="UP000695562"/>
    </source>
</evidence>
<dbReference type="GO" id="GO:0016020">
    <property type="term" value="C:membrane"/>
    <property type="evidence" value="ECO:0007669"/>
    <property type="project" value="UniProtKB-SubCell"/>
</dbReference>
<feature type="transmembrane region" description="Helical" evidence="12">
    <location>
        <begin position="826"/>
        <end position="846"/>
    </location>
</feature>
<feature type="transmembrane region" description="Helical" evidence="12">
    <location>
        <begin position="602"/>
        <end position="624"/>
    </location>
</feature>
<feature type="compositionally biased region" description="Polar residues" evidence="13">
    <location>
        <begin position="174"/>
        <end position="188"/>
    </location>
</feature>
<dbReference type="Gene3D" id="3.30.70.100">
    <property type="match status" value="1"/>
</dbReference>
<dbReference type="NCBIfam" id="TIGR01511">
    <property type="entry name" value="ATPase-IB1_Cu"/>
    <property type="match status" value="1"/>
</dbReference>
<dbReference type="SFLD" id="SFLDS00003">
    <property type="entry name" value="Haloacid_Dehalogenase"/>
    <property type="match status" value="1"/>
</dbReference>
<dbReference type="GO" id="GO:0043682">
    <property type="term" value="F:P-type divalent copper transporter activity"/>
    <property type="evidence" value="ECO:0007669"/>
    <property type="project" value="TreeGrafter"/>
</dbReference>
<feature type="compositionally biased region" description="Basic and acidic residues" evidence="13">
    <location>
        <begin position="1"/>
        <end position="46"/>
    </location>
</feature>
<keyword evidence="9" id="KW-1278">Translocase</keyword>
<name>A0A8J4UYN6_9MYCE</name>
<feature type="compositionally biased region" description="Polar residues" evidence="13">
    <location>
        <begin position="78"/>
        <end position="87"/>
    </location>
</feature>
<keyword evidence="11 12" id="KW-0472">Membrane</keyword>
<dbReference type="SUPFAM" id="SSF81653">
    <property type="entry name" value="Calcium ATPase, transduction domain A"/>
    <property type="match status" value="1"/>
</dbReference>
<dbReference type="GO" id="GO:0055070">
    <property type="term" value="P:copper ion homeostasis"/>
    <property type="evidence" value="ECO:0007669"/>
    <property type="project" value="TreeGrafter"/>
</dbReference>
<dbReference type="InterPro" id="IPR059000">
    <property type="entry name" value="ATPase_P-type_domA"/>
</dbReference>
<evidence type="ECO:0000313" key="15">
    <source>
        <dbReference type="EMBL" id="KAF2071893.1"/>
    </source>
</evidence>
<dbReference type="InterPro" id="IPR023299">
    <property type="entry name" value="ATPase_P-typ_cyto_dom_N"/>
</dbReference>
<keyword evidence="7 12" id="KW-0547">Nucleotide-binding</keyword>
<dbReference type="Pfam" id="PF24534">
    <property type="entry name" value="HMA_PCA1"/>
    <property type="match status" value="1"/>
</dbReference>
<dbReference type="Pfam" id="PF00122">
    <property type="entry name" value="E1-E2_ATPase"/>
    <property type="match status" value="1"/>
</dbReference>
<dbReference type="EC" id="7.2.2.8" evidence="3"/>
<dbReference type="PROSITE" id="PS50846">
    <property type="entry name" value="HMA_2"/>
    <property type="match status" value="1"/>
</dbReference>
<feature type="transmembrane region" description="Helical" evidence="12">
    <location>
        <begin position="529"/>
        <end position="550"/>
    </location>
</feature>
<dbReference type="OrthoDB" id="432719at2759"/>
<dbReference type="PANTHER" id="PTHR43520:SF4">
    <property type="entry name" value="P-TYPE ATPASE"/>
    <property type="match status" value="1"/>
</dbReference>
<dbReference type="GO" id="GO:0005507">
    <property type="term" value="F:copper ion binding"/>
    <property type="evidence" value="ECO:0007669"/>
    <property type="project" value="TreeGrafter"/>
</dbReference>
<sequence>MDSDQNHHTHGDDHSHQHHEHSHEDHEHEHDHEHSHEHHDHEEHVDQPLIPDTRIEESSSSSRVKSHHHAGVKKGSKQSKQLINQYLSRGKGKRLNSKTTPLLNDQDANNDDVEDLAIVPTDETTTEPSPKQDECKKGCCGDSKQKVEKVPIVTPQVNKSDCNKGCCDSKPKPQVSTTTATTDQSNVTKPDCSKKGCCPPKPTVEELEVTATPMKPDCSKKGCCPPKPKVEQEPVPLVNQQTKPDCNKGCCPPKPKVEEHGHKGCCPPKPKPVQQEDHGHKGCCPPKPIVAPTSKNNYCCEICIDGCCKSGCCKEECCVVYSFNLPKVLNKKKKSIYASLIYRTCGLCGIRFGSVDQEDEDQEQHLSIELLEKNKKVLYLSVTGMDCAECVSTLDNHMRSQYGVISITTNLFTEKSEITYSPTIISSIEIIKKINSIGFKASELDEPTLNNLIVEIDGDNSNLENIEKLKGISKFQQLSDNTINISFNPDVIGPRTIFNQFESNNMNPKLVKKSSNDVGNSNSKNLSRLFFMSCLFAVPVAIIAFIFPSFNIWQSQVIRGEISLSIIFSLILTTPIQFLVGKPLYLSAFKTLVYAKKCNMDLLIMISCSIAYFYSIASIIASIVTGRESGQIFFETSAILLTLIILGRYLESIAKGNTSKVLSKLLDLNSPTAILIDPVTQQEQVIDTLLIQKGDHLKVLPFSKVPIDGEIIFGQGELDQASITGESLPVFKSVGDFVYGSSMNQNSCFHIKVVKHPNETTIASICDLIEKAQSSKPPFQNIADKVASYFVPFILCLGVSVFFIWFSVSNRGLVEIDSKYSSNFTFALSFAMSVLVVSCPCAISLATPTAIMVGTGIASKFGILFKGGDVIESTHRVNTIVFDKTGTLTTGKFSLTYQLFDKTLSDFEFFSIVGSAESGSEHIIGKSILHYIKSTFANIELSTATNVETIPGKGLKCTVDQYNVVIGNKSMIQDQGVLLGNQDFHSDGKTLVFVLVDGKLVGLISLQDTIKPESHFVVQQLLKQNIDVWIVSGDNFKSVESVSNVLGIKNFISDASPQDKAKHIEFLQQPLNGGKKKTVAMIGDGVNDSLALVQSDVPISINNGTDIAMESSKVILMNDNLKDILVAIHLSKTIFKVIKINLGWAFFYNLIGIPIAAGLLYPFTTYAIPPAFAGLSELLSSLPVVLFSLLLNKYNKPKF</sequence>
<dbReference type="SUPFAM" id="SSF81665">
    <property type="entry name" value="Calcium ATPase, transmembrane domain M"/>
    <property type="match status" value="1"/>
</dbReference>
<feature type="compositionally biased region" description="Basic residues" evidence="13">
    <location>
        <begin position="64"/>
        <end position="77"/>
    </location>
</feature>
<dbReference type="InterPro" id="IPR036412">
    <property type="entry name" value="HAD-like_sf"/>
</dbReference>
<dbReference type="Gene3D" id="3.40.1110.10">
    <property type="entry name" value="Calcium-transporting ATPase, cytoplasmic domain N"/>
    <property type="match status" value="1"/>
</dbReference>
<dbReference type="InterPro" id="IPR023298">
    <property type="entry name" value="ATPase_P-typ_TM_dom_sf"/>
</dbReference>
<dbReference type="InterPro" id="IPR006121">
    <property type="entry name" value="HMA_dom"/>
</dbReference>
<dbReference type="CDD" id="cd00371">
    <property type="entry name" value="HMA"/>
    <property type="match status" value="1"/>
</dbReference>
<proteinExistence type="inferred from homology"/>
<organism evidence="15 16">
    <name type="scientific">Polysphondylium violaceum</name>
    <dbReference type="NCBI Taxonomy" id="133409"/>
    <lineage>
        <taxon>Eukaryota</taxon>
        <taxon>Amoebozoa</taxon>
        <taxon>Evosea</taxon>
        <taxon>Eumycetozoa</taxon>
        <taxon>Dictyostelia</taxon>
        <taxon>Dictyosteliales</taxon>
        <taxon>Dictyosteliaceae</taxon>
        <taxon>Polysphondylium</taxon>
    </lineage>
</organism>
<dbReference type="Pfam" id="PF00702">
    <property type="entry name" value="Hydrolase"/>
    <property type="match status" value="1"/>
</dbReference>
<evidence type="ECO:0000259" key="14">
    <source>
        <dbReference type="PROSITE" id="PS50846"/>
    </source>
</evidence>
<dbReference type="SFLD" id="SFLDG00002">
    <property type="entry name" value="C1.7:_P-type_atpase_like"/>
    <property type="match status" value="1"/>
</dbReference>
<keyword evidence="8 12" id="KW-0067">ATP-binding</keyword>
<dbReference type="Gene3D" id="2.70.150.10">
    <property type="entry name" value="Calcium-transporting ATPase, cytoplasmic transduction domain A"/>
    <property type="match status" value="1"/>
</dbReference>
<dbReference type="NCBIfam" id="TIGR01494">
    <property type="entry name" value="ATPase_P-type"/>
    <property type="match status" value="1"/>
</dbReference>
<comment type="caution">
    <text evidence="15">The sequence shown here is derived from an EMBL/GenBank/DDBJ whole genome shotgun (WGS) entry which is preliminary data.</text>
</comment>
<dbReference type="PRINTS" id="PR00942">
    <property type="entry name" value="CUATPASEI"/>
</dbReference>
<feature type="transmembrane region" description="Helical" evidence="12">
    <location>
        <begin position="786"/>
        <end position="806"/>
    </location>
</feature>
<evidence type="ECO:0000256" key="5">
    <source>
        <dbReference type="ARBA" id="ARBA00022692"/>
    </source>
</evidence>
<dbReference type="Proteomes" id="UP000695562">
    <property type="component" value="Unassembled WGS sequence"/>
</dbReference>
<dbReference type="GO" id="GO:0016887">
    <property type="term" value="F:ATP hydrolysis activity"/>
    <property type="evidence" value="ECO:0007669"/>
    <property type="project" value="InterPro"/>
</dbReference>
<dbReference type="FunFam" id="3.30.70.100:FF:000001">
    <property type="entry name" value="ATPase copper transporting beta"/>
    <property type="match status" value="1"/>
</dbReference>
<dbReference type="InterPro" id="IPR008250">
    <property type="entry name" value="ATPase_P-typ_transduc_dom_A_sf"/>
</dbReference>
<evidence type="ECO:0000256" key="2">
    <source>
        <dbReference type="ARBA" id="ARBA00006024"/>
    </source>
</evidence>
<dbReference type="InterPro" id="IPR027256">
    <property type="entry name" value="P-typ_ATPase_IB"/>
</dbReference>
<dbReference type="Gene3D" id="3.40.50.1000">
    <property type="entry name" value="HAD superfamily/HAD-like"/>
    <property type="match status" value="1"/>
</dbReference>
<dbReference type="SUPFAM" id="SSF55008">
    <property type="entry name" value="HMA, heavy metal-associated domain"/>
    <property type="match status" value="1"/>
</dbReference>
<evidence type="ECO:0000256" key="7">
    <source>
        <dbReference type="ARBA" id="ARBA00022741"/>
    </source>
</evidence>
<reference evidence="15" key="1">
    <citation type="submission" date="2020-01" db="EMBL/GenBank/DDBJ databases">
        <title>Development of genomics and gene disruption for Polysphondylium violaceum indicates a role for the polyketide synthase stlB in stalk morphogenesis.</title>
        <authorList>
            <person name="Narita B."/>
            <person name="Kawabe Y."/>
            <person name="Kin K."/>
            <person name="Saito T."/>
            <person name="Gibbs R."/>
            <person name="Kuspa A."/>
            <person name="Muzny D."/>
            <person name="Queller D."/>
            <person name="Richards S."/>
            <person name="Strassman J."/>
            <person name="Sucgang R."/>
            <person name="Worley K."/>
            <person name="Schaap P."/>
        </authorList>
    </citation>
    <scope>NUCLEOTIDE SEQUENCE</scope>
    <source>
        <strain evidence="15">QSvi11</strain>
    </source>
</reference>
<feature type="region of interest" description="Disordered" evidence="13">
    <location>
        <begin position="1"/>
        <end position="115"/>
    </location>
</feature>
<feature type="region of interest" description="Disordered" evidence="13">
    <location>
        <begin position="167"/>
        <end position="190"/>
    </location>
</feature>
<comment type="similarity">
    <text evidence="2 12">Belongs to the cation transport ATPase (P-type) (TC 3.A.3) family. Type IB subfamily.</text>
</comment>
<dbReference type="GO" id="GO:0140581">
    <property type="term" value="F:P-type monovalent copper transporter activity"/>
    <property type="evidence" value="ECO:0007669"/>
    <property type="project" value="UniProtKB-EC"/>
</dbReference>
<dbReference type="InterPro" id="IPR001757">
    <property type="entry name" value="P_typ_ATPase"/>
</dbReference>
<evidence type="ECO:0000256" key="4">
    <source>
        <dbReference type="ARBA" id="ARBA00022448"/>
    </source>
</evidence>
<keyword evidence="5 12" id="KW-0812">Transmembrane</keyword>
<gene>
    <name evidence="15" type="ORF">CYY_006795</name>
</gene>
<evidence type="ECO:0000256" key="13">
    <source>
        <dbReference type="SAM" id="MobiDB-lite"/>
    </source>
</evidence>
<dbReference type="NCBIfam" id="TIGR01525">
    <property type="entry name" value="ATPase-IB_hvy"/>
    <property type="match status" value="1"/>
</dbReference>
<feature type="transmembrane region" description="Helical" evidence="12">
    <location>
        <begin position="562"/>
        <end position="581"/>
    </location>
</feature>
<protein>
    <recommendedName>
        <fullName evidence="3">P-type Cu(+) transporter</fullName>
        <ecNumber evidence="3">7.2.2.8</ecNumber>
    </recommendedName>
</protein>
<accession>A0A8J4UYN6</accession>
<evidence type="ECO:0000256" key="6">
    <source>
        <dbReference type="ARBA" id="ARBA00022723"/>
    </source>
</evidence>
<comment type="subcellular location">
    <subcellularLocation>
        <location evidence="1">Membrane</location>
        <topology evidence="1">Multi-pass membrane protein</topology>
    </subcellularLocation>
</comment>
<feature type="compositionally biased region" description="Polar residues" evidence="13">
    <location>
        <begin position="97"/>
        <end position="107"/>
    </location>
</feature>
<evidence type="ECO:0000256" key="9">
    <source>
        <dbReference type="ARBA" id="ARBA00022967"/>
    </source>
</evidence>
<dbReference type="PANTHER" id="PTHR43520">
    <property type="entry name" value="ATP7, ISOFORM B"/>
    <property type="match status" value="1"/>
</dbReference>
<dbReference type="InterPro" id="IPR044492">
    <property type="entry name" value="P_typ_ATPase_HD_dom"/>
</dbReference>
<dbReference type="CDD" id="cd02094">
    <property type="entry name" value="P-type_ATPase_Cu-like"/>
    <property type="match status" value="1"/>
</dbReference>
<feature type="transmembrane region" description="Helical" evidence="12">
    <location>
        <begin position="1142"/>
        <end position="1161"/>
    </location>
</feature>
<evidence type="ECO:0000256" key="3">
    <source>
        <dbReference type="ARBA" id="ARBA00012517"/>
    </source>
</evidence>
<feature type="transmembrane region" description="Helical" evidence="12">
    <location>
        <begin position="1167"/>
        <end position="1191"/>
    </location>
</feature>
<evidence type="ECO:0000256" key="8">
    <source>
        <dbReference type="ARBA" id="ARBA00022840"/>
    </source>
</evidence>
<dbReference type="FunFam" id="2.70.150.10:FF:000002">
    <property type="entry name" value="Copper-transporting ATPase 1, putative"/>
    <property type="match status" value="1"/>
</dbReference>
<dbReference type="InterPro" id="IPR056236">
    <property type="entry name" value="HMA_PCA1"/>
</dbReference>
<dbReference type="GO" id="GO:0005524">
    <property type="term" value="F:ATP binding"/>
    <property type="evidence" value="ECO:0007669"/>
    <property type="project" value="UniProtKB-UniRule"/>
</dbReference>
<dbReference type="InterPro" id="IPR018303">
    <property type="entry name" value="ATPase_P-typ_P_site"/>
</dbReference>
<evidence type="ECO:0000256" key="10">
    <source>
        <dbReference type="ARBA" id="ARBA00022989"/>
    </source>
</evidence>
<evidence type="ECO:0000256" key="1">
    <source>
        <dbReference type="ARBA" id="ARBA00004141"/>
    </source>
</evidence>
<keyword evidence="4" id="KW-0813">Transport</keyword>
<dbReference type="PRINTS" id="PR00119">
    <property type="entry name" value="CATATPASE"/>
</dbReference>
<keyword evidence="6 12" id="KW-0479">Metal-binding</keyword>
<dbReference type="EMBL" id="AJWJ01000329">
    <property type="protein sequence ID" value="KAF2071893.1"/>
    <property type="molecule type" value="Genomic_DNA"/>
</dbReference>